<dbReference type="RefSeq" id="WP_418730441.1">
    <property type="nucleotide sequence ID" value="NZ_DBFJMN010000283.1"/>
</dbReference>
<comment type="caution">
    <text evidence="5">The sequence shown here is derived from an EMBL/GenBank/DDBJ whole genome shotgun (WGS) entry which is preliminary data.</text>
</comment>
<dbReference type="InterPro" id="IPR003708">
    <property type="entry name" value="SecB"/>
</dbReference>
<keyword evidence="3" id="KW-0653">Protein transport</keyword>
<name>A0A354M2W0_9BACT</name>
<dbReference type="GO" id="GO:0015031">
    <property type="term" value="P:protein transport"/>
    <property type="evidence" value="ECO:0007669"/>
    <property type="project" value="UniProtKB-KW"/>
</dbReference>
<accession>A0A354M2W0</accession>
<sequence>MNITLEKTIVNKMNLHKIQGSKKASRKFTLDYDVETFEKDNERFIVRFNVIVQDTSTFKMSIEYIAVFKTTETVSETFLHSDFAKINAPAIAYPFLRSYISFVTLNSGYAPAMLPTINFVVLSKKKFK</sequence>
<keyword evidence="4" id="KW-0811">Translocation</keyword>
<dbReference type="Pfam" id="PF02556">
    <property type="entry name" value="SecB"/>
    <property type="match status" value="1"/>
</dbReference>
<dbReference type="EMBL" id="DNWC01000096">
    <property type="protein sequence ID" value="HBJ08849.1"/>
    <property type="molecule type" value="Genomic_DNA"/>
</dbReference>
<comment type="similarity">
    <text evidence="1">Belongs to the SecB family.</text>
</comment>
<evidence type="ECO:0000313" key="5">
    <source>
        <dbReference type="EMBL" id="HBJ08849.1"/>
    </source>
</evidence>
<keyword evidence="2" id="KW-0813">Transport</keyword>
<dbReference type="GO" id="GO:0051082">
    <property type="term" value="F:unfolded protein binding"/>
    <property type="evidence" value="ECO:0007669"/>
    <property type="project" value="InterPro"/>
</dbReference>
<dbReference type="Gene3D" id="3.10.420.10">
    <property type="entry name" value="SecB-like"/>
    <property type="match status" value="1"/>
</dbReference>
<dbReference type="AlphaFoldDB" id="A0A354M2W0"/>
<gene>
    <name evidence="5" type="ORF">DDY73_07560</name>
</gene>
<proteinExistence type="inferred from homology"/>
<dbReference type="SUPFAM" id="SSF54611">
    <property type="entry name" value="SecB-like"/>
    <property type="match status" value="1"/>
</dbReference>
<reference evidence="5 6" key="1">
    <citation type="journal article" date="2018" name="Nat. Biotechnol.">
        <title>A standardized bacterial taxonomy based on genome phylogeny substantially revises the tree of life.</title>
        <authorList>
            <person name="Parks D.H."/>
            <person name="Chuvochina M."/>
            <person name="Waite D.W."/>
            <person name="Rinke C."/>
            <person name="Skarshewski A."/>
            <person name="Chaumeil P.A."/>
            <person name="Hugenholtz P."/>
        </authorList>
    </citation>
    <scope>NUCLEOTIDE SEQUENCE [LARGE SCALE GENOMIC DNA]</scope>
    <source>
        <strain evidence="5">UBA11482</strain>
    </source>
</reference>
<evidence type="ECO:0000256" key="2">
    <source>
        <dbReference type="ARBA" id="ARBA00022448"/>
    </source>
</evidence>
<dbReference type="GO" id="GO:0051262">
    <property type="term" value="P:protein tetramerization"/>
    <property type="evidence" value="ECO:0007669"/>
    <property type="project" value="InterPro"/>
</dbReference>
<evidence type="ECO:0000256" key="4">
    <source>
        <dbReference type="ARBA" id="ARBA00023010"/>
    </source>
</evidence>
<evidence type="ECO:0000313" key="6">
    <source>
        <dbReference type="Proteomes" id="UP000262954"/>
    </source>
</evidence>
<dbReference type="Proteomes" id="UP000262954">
    <property type="component" value="Unassembled WGS sequence"/>
</dbReference>
<protein>
    <submittedName>
        <fullName evidence="5">Preprotein translocase subunit SecB</fullName>
    </submittedName>
</protein>
<evidence type="ECO:0000256" key="3">
    <source>
        <dbReference type="ARBA" id="ARBA00022927"/>
    </source>
</evidence>
<dbReference type="InterPro" id="IPR035958">
    <property type="entry name" value="SecB-like_sf"/>
</dbReference>
<organism evidence="5 6">
    <name type="scientific">Coprobacter fastidiosus</name>
    <dbReference type="NCBI Taxonomy" id="1099853"/>
    <lineage>
        <taxon>Bacteria</taxon>
        <taxon>Pseudomonadati</taxon>
        <taxon>Bacteroidota</taxon>
        <taxon>Bacteroidia</taxon>
        <taxon>Bacteroidales</taxon>
        <taxon>Barnesiellaceae</taxon>
        <taxon>Coprobacter</taxon>
    </lineage>
</organism>
<evidence type="ECO:0000256" key="1">
    <source>
        <dbReference type="ARBA" id="ARBA00009990"/>
    </source>
</evidence>